<name>A0A4Q8LWF7_9GAMM</name>
<dbReference type="InterPro" id="IPR010321">
    <property type="entry name" value="DUF922"/>
</dbReference>
<comment type="caution">
    <text evidence="3">The sequence shown here is derived from an EMBL/GenBank/DDBJ whole genome shotgun (WGS) entry which is preliminary data.</text>
</comment>
<evidence type="ECO:0000313" key="3">
    <source>
        <dbReference type="EMBL" id="TAA35698.1"/>
    </source>
</evidence>
<gene>
    <name evidence="3" type="ORF">EA656_08445</name>
</gene>
<feature type="transmembrane region" description="Helical" evidence="1">
    <location>
        <begin position="224"/>
        <end position="244"/>
    </location>
</feature>
<evidence type="ECO:0000256" key="2">
    <source>
        <dbReference type="SAM" id="SignalP"/>
    </source>
</evidence>
<proteinExistence type="predicted"/>
<feature type="chain" id="PRO_5020985273" evidence="2">
    <location>
        <begin position="32"/>
        <end position="323"/>
    </location>
</feature>
<accession>A0A4Q8LWF7</accession>
<keyword evidence="2" id="KW-0732">Signal</keyword>
<dbReference type="Proteomes" id="UP000292087">
    <property type="component" value="Unassembled WGS sequence"/>
</dbReference>
<organism evidence="3 4">
    <name type="scientific">Pseudoxanthomonas winnipegensis</name>
    <dbReference type="NCBI Taxonomy" id="2480810"/>
    <lineage>
        <taxon>Bacteria</taxon>
        <taxon>Pseudomonadati</taxon>
        <taxon>Pseudomonadota</taxon>
        <taxon>Gammaproteobacteria</taxon>
        <taxon>Lysobacterales</taxon>
        <taxon>Lysobacteraceae</taxon>
        <taxon>Pseudoxanthomonas</taxon>
    </lineage>
</organism>
<protein>
    <submittedName>
        <fullName evidence="3">DUF922 domain-containing protein</fullName>
    </submittedName>
</protein>
<evidence type="ECO:0000256" key="1">
    <source>
        <dbReference type="SAM" id="Phobius"/>
    </source>
</evidence>
<feature type="transmembrane region" description="Helical" evidence="1">
    <location>
        <begin position="265"/>
        <end position="285"/>
    </location>
</feature>
<keyword evidence="1" id="KW-1133">Transmembrane helix</keyword>
<keyword evidence="1" id="KW-0472">Membrane</keyword>
<sequence>MDGLMCSRMLRRAGWRLAVVVMLALATGAHAGTVRENRKDSSYTVTGRDGHQILASMKAWSDRAKAQLGKDDGPAEETLAGLTRAKMRLDYVLRESSGACRIIRSQVGIGISVALPVWTPDPRASVATREFWRDLQQRVQVHEEHHVAIARRYAHQLADAVERIQASSCSTAERLAKQKGTEVVAQMQKAQANFDKVDGHLKLSWAKPGAAVERRLSNSRASKSLLWVFFFAAYGIGARYLWALMARRQAATERTRTGPRLQDDVVAVACLFATAILPPLAMLLIEHGRASGPAVLIFILAWGCSIVPAAIVAGRIMAGAKRR</sequence>
<evidence type="ECO:0000313" key="4">
    <source>
        <dbReference type="Proteomes" id="UP000292087"/>
    </source>
</evidence>
<feature type="signal peptide" evidence="2">
    <location>
        <begin position="1"/>
        <end position="31"/>
    </location>
</feature>
<feature type="transmembrane region" description="Helical" evidence="1">
    <location>
        <begin position="291"/>
        <end position="313"/>
    </location>
</feature>
<dbReference type="AlphaFoldDB" id="A0A4Q8LWF7"/>
<keyword evidence="1" id="KW-0812">Transmembrane</keyword>
<dbReference type="Pfam" id="PF06037">
    <property type="entry name" value="DUF922"/>
    <property type="match status" value="1"/>
</dbReference>
<reference evidence="3 4" key="1">
    <citation type="submission" date="2019-02" db="EMBL/GenBank/DDBJ databases">
        <title>WGS of Pseudoxanthomonas species novum from clinical isolates.</title>
        <authorList>
            <person name="Bernier A.-M."/>
            <person name="Bernard K."/>
            <person name="Vachon A."/>
        </authorList>
    </citation>
    <scope>NUCLEOTIDE SEQUENCE [LARGE SCALE GENOMIC DNA]</scope>
    <source>
        <strain evidence="3 4">NML140781</strain>
    </source>
</reference>
<dbReference type="EMBL" id="SHMF01000002">
    <property type="protein sequence ID" value="TAA35698.1"/>
    <property type="molecule type" value="Genomic_DNA"/>
</dbReference>